<organism evidence="3 4">
    <name type="scientific">Symbiodinium microadriaticum</name>
    <name type="common">Dinoflagellate</name>
    <name type="synonym">Zooxanthella microadriatica</name>
    <dbReference type="NCBI Taxonomy" id="2951"/>
    <lineage>
        <taxon>Eukaryota</taxon>
        <taxon>Sar</taxon>
        <taxon>Alveolata</taxon>
        <taxon>Dinophyceae</taxon>
        <taxon>Suessiales</taxon>
        <taxon>Symbiodiniaceae</taxon>
        <taxon>Symbiodinium</taxon>
    </lineage>
</organism>
<feature type="domain" description="DNA polymerase alpha catalytic subunit N-terminal" evidence="2">
    <location>
        <begin position="101"/>
        <end position="162"/>
    </location>
</feature>
<dbReference type="Proteomes" id="UP000186817">
    <property type="component" value="Unassembled WGS sequence"/>
</dbReference>
<proteinExistence type="predicted"/>
<feature type="compositionally biased region" description="Low complexity" evidence="1">
    <location>
        <begin position="542"/>
        <end position="552"/>
    </location>
</feature>
<accession>A0A1Q9DSJ6</accession>
<protein>
    <recommendedName>
        <fullName evidence="2">DNA polymerase alpha catalytic subunit N-terminal domain-containing protein</fullName>
    </recommendedName>
</protein>
<reference evidence="3 4" key="1">
    <citation type="submission" date="2016-02" db="EMBL/GenBank/DDBJ databases">
        <title>Genome analysis of coral dinoflagellate symbionts highlights evolutionary adaptations to a symbiotic lifestyle.</title>
        <authorList>
            <person name="Aranda M."/>
            <person name="Li Y."/>
            <person name="Liew Y.J."/>
            <person name="Baumgarten S."/>
            <person name="Simakov O."/>
            <person name="Wilson M."/>
            <person name="Piel J."/>
            <person name="Ashoor H."/>
            <person name="Bougouffa S."/>
            <person name="Bajic V.B."/>
            <person name="Ryu T."/>
            <person name="Ravasi T."/>
            <person name="Bayer T."/>
            <person name="Micklem G."/>
            <person name="Kim H."/>
            <person name="Bhak J."/>
            <person name="Lajeunesse T.C."/>
            <person name="Voolstra C.R."/>
        </authorList>
    </citation>
    <scope>NUCLEOTIDE SEQUENCE [LARGE SCALE GENOMIC DNA]</scope>
    <source>
        <strain evidence="3 4">CCMP2467</strain>
    </source>
</reference>
<feature type="region of interest" description="Disordered" evidence="1">
    <location>
        <begin position="271"/>
        <end position="321"/>
    </location>
</feature>
<dbReference type="InterPro" id="IPR024647">
    <property type="entry name" value="DNA_pol_a_cat_su_N"/>
</dbReference>
<comment type="caution">
    <text evidence="3">The sequence shown here is derived from an EMBL/GenBank/DDBJ whole genome shotgun (WGS) entry which is preliminary data.</text>
</comment>
<dbReference type="EMBL" id="LSRX01000408">
    <property type="protein sequence ID" value="OLP98108.1"/>
    <property type="molecule type" value="Genomic_DNA"/>
</dbReference>
<feature type="region of interest" description="Disordered" evidence="1">
    <location>
        <begin position="184"/>
        <end position="236"/>
    </location>
</feature>
<evidence type="ECO:0000313" key="4">
    <source>
        <dbReference type="Proteomes" id="UP000186817"/>
    </source>
</evidence>
<name>A0A1Q9DSJ6_SYMMI</name>
<feature type="region of interest" description="Disordered" evidence="1">
    <location>
        <begin position="481"/>
        <end position="552"/>
    </location>
</feature>
<evidence type="ECO:0000259" key="2">
    <source>
        <dbReference type="Pfam" id="PF12254"/>
    </source>
</evidence>
<dbReference type="OrthoDB" id="10323165at2759"/>
<evidence type="ECO:0000313" key="3">
    <source>
        <dbReference type="EMBL" id="OLP98108.1"/>
    </source>
</evidence>
<feature type="compositionally biased region" description="Polar residues" evidence="1">
    <location>
        <begin position="529"/>
        <end position="539"/>
    </location>
</feature>
<evidence type="ECO:0000256" key="1">
    <source>
        <dbReference type="SAM" id="MobiDB-lite"/>
    </source>
</evidence>
<gene>
    <name evidence="3" type="ORF">AK812_SmicGene19473</name>
</gene>
<dbReference type="Pfam" id="PF12254">
    <property type="entry name" value="DNA_pol_alpha_N"/>
    <property type="match status" value="1"/>
</dbReference>
<feature type="compositionally biased region" description="Polar residues" evidence="1">
    <location>
        <begin position="271"/>
        <end position="286"/>
    </location>
</feature>
<feature type="compositionally biased region" description="Polar residues" evidence="1">
    <location>
        <begin position="508"/>
        <end position="518"/>
    </location>
</feature>
<sequence>MKVETGTVTCGDPHVHFLAWKVVKTRKDLERQALTGYTLEFSGCMLLKKWLQSSFEALEGFEKENKGDFEGFEGLLDCRSGLADSQFTLRHGMAMQRKEALEKMRLARSGVSSLDQYVVPEPKKILQEVSEEEYQTIVTERKSDWVVGQDSGYVDGGKELWQGPAAAKERAREDELERRQLKELGIDLGSRKPKQKETPVQPQAPPGRSVLLGALQKGASGPPEARPPTSKKEQERAVDALISAGVIPRRVRMTVLRTSVKNTFLEAFESEQSPAQTTGMQRSCSCSDLPDDAFRSQSDADAGPEEPQSELEPRPGGPKGYRLVVKNTFVEVQEDETPAQLRRSLSDGDMQFCSRATCDDAEGEDCEDQHERCSHCSPEPDQVLCLEAAVPSCERNGASHQLPQQRTQMVAGSTAPPMLNHAACSTVSEQGFAGITSFAAALGASIALGVPFSPQLWAMQNMAAAQSAAVQATARMATGHEANAMAQVTPVKSRRRRVRGGGRASPKEASSVSSNSITPEKLERPAGRKTTQSKTSSKAMRSATTDATVASSSNVPLPVGCVQVFQNDSESVPSLSQRLEAFHAQRTKQGEVAAALASCDTSSSSSEEDLSSGECNRVYAELHARIHRQCMHLRATGRQA</sequence>
<dbReference type="AlphaFoldDB" id="A0A1Q9DSJ6"/>
<keyword evidence="4" id="KW-1185">Reference proteome</keyword>